<dbReference type="AlphaFoldDB" id="A0A6C0GRR2"/>
<reference evidence="1 2" key="1">
    <citation type="submission" date="2020-01" db="EMBL/GenBank/DDBJ databases">
        <authorList>
            <person name="Kim M.K."/>
        </authorList>
    </citation>
    <scope>NUCLEOTIDE SEQUENCE [LARGE SCALE GENOMIC DNA]</scope>
    <source>
        <strain evidence="1 2">172606-1</strain>
    </source>
</reference>
<dbReference type="Gene3D" id="1.10.3210.10">
    <property type="entry name" value="Hypothetical protein af1432"/>
    <property type="match status" value="1"/>
</dbReference>
<dbReference type="SUPFAM" id="SSF109604">
    <property type="entry name" value="HD-domain/PDEase-like"/>
    <property type="match status" value="1"/>
</dbReference>
<sequence>MTLQKAIEIATQAHQSQVDKYNAPYIMHVMRVMMRGRTENEKIIGVLHDVVEDTPFTFEDLQKEGFSDDILAALRCLTKGEGEPYEQYISRIKTNKLAIAVKLNDLEDNMDVRRMPQMQPKDVDRFNKYLKAYHELAKLASQ</sequence>
<dbReference type="KEGG" id="rhoz:GXP67_28080"/>
<dbReference type="EMBL" id="CP048222">
    <property type="protein sequence ID" value="QHT70232.1"/>
    <property type="molecule type" value="Genomic_DNA"/>
</dbReference>
<dbReference type="Proteomes" id="UP000480178">
    <property type="component" value="Chromosome"/>
</dbReference>
<dbReference type="GO" id="GO:0016787">
    <property type="term" value="F:hydrolase activity"/>
    <property type="evidence" value="ECO:0007669"/>
    <property type="project" value="UniProtKB-KW"/>
</dbReference>
<keyword evidence="1" id="KW-0378">Hydrolase</keyword>
<accession>A0A6C0GRR2</accession>
<evidence type="ECO:0000313" key="2">
    <source>
        <dbReference type="Proteomes" id="UP000480178"/>
    </source>
</evidence>
<name>A0A6C0GRR2_9BACT</name>
<organism evidence="1 2">
    <name type="scientific">Rhodocytophaga rosea</name>
    <dbReference type="NCBI Taxonomy" id="2704465"/>
    <lineage>
        <taxon>Bacteria</taxon>
        <taxon>Pseudomonadati</taxon>
        <taxon>Bacteroidota</taxon>
        <taxon>Cytophagia</taxon>
        <taxon>Cytophagales</taxon>
        <taxon>Rhodocytophagaceae</taxon>
        <taxon>Rhodocytophaga</taxon>
    </lineage>
</organism>
<gene>
    <name evidence="1" type="ORF">GXP67_28080</name>
</gene>
<evidence type="ECO:0000313" key="1">
    <source>
        <dbReference type="EMBL" id="QHT70232.1"/>
    </source>
</evidence>
<dbReference type="RefSeq" id="WP_162446213.1">
    <property type="nucleotide sequence ID" value="NZ_CP048222.1"/>
</dbReference>
<protein>
    <submittedName>
        <fullName evidence="1">Phosphohydrolase</fullName>
    </submittedName>
</protein>
<keyword evidence="2" id="KW-1185">Reference proteome</keyword>
<proteinExistence type="predicted"/>